<protein>
    <recommendedName>
        <fullName evidence="4">Acyltransferase</fullName>
    </recommendedName>
</protein>
<dbReference type="EMBL" id="VAHF01000003">
    <property type="protein sequence ID" value="TXG65821.1"/>
    <property type="molecule type" value="Genomic_DNA"/>
</dbReference>
<dbReference type="PANTHER" id="PTHR22753:SF14">
    <property type="entry name" value="MONOACYLGLYCEROL_DIACYLGLYCEROL O-ACYLTRANSFERASE"/>
    <property type="match status" value="1"/>
</dbReference>
<evidence type="ECO:0000313" key="3">
    <source>
        <dbReference type="Proteomes" id="UP000323000"/>
    </source>
</evidence>
<dbReference type="AlphaFoldDB" id="A0A5C7I9K8"/>
<comment type="caution">
    <text evidence="2">The sequence shown here is derived from an EMBL/GenBank/DDBJ whole genome shotgun (WGS) entry which is preliminary data.</text>
</comment>
<dbReference type="Proteomes" id="UP000323000">
    <property type="component" value="Chromosome 3"/>
</dbReference>
<dbReference type="InterPro" id="IPR029058">
    <property type="entry name" value="AB_hydrolase_fold"/>
</dbReference>
<dbReference type="SUPFAM" id="SSF53474">
    <property type="entry name" value="alpha/beta-Hydrolases"/>
    <property type="match status" value="1"/>
</dbReference>
<keyword evidence="3" id="KW-1185">Reference proteome</keyword>
<name>A0A5C7I9K8_9ROSI</name>
<evidence type="ECO:0000256" key="1">
    <source>
        <dbReference type="SAM" id="Phobius"/>
    </source>
</evidence>
<dbReference type="OrthoDB" id="44277at2759"/>
<feature type="transmembrane region" description="Helical" evidence="1">
    <location>
        <begin position="447"/>
        <end position="476"/>
    </location>
</feature>
<accession>A0A5C7I9K8</accession>
<keyword evidence="1" id="KW-0472">Membrane</keyword>
<dbReference type="GO" id="GO:0016020">
    <property type="term" value="C:membrane"/>
    <property type="evidence" value="ECO:0007669"/>
    <property type="project" value="TreeGrafter"/>
</dbReference>
<gene>
    <name evidence="2" type="ORF">EZV62_007096</name>
</gene>
<proteinExistence type="predicted"/>
<reference evidence="3" key="1">
    <citation type="journal article" date="2019" name="Gigascience">
        <title>De novo genome assembly of the endangered Acer yangbiense, a plant species with extremely small populations endemic to Yunnan Province, China.</title>
        <authorList>
            <person name="Yang J."/>
            <person name="Wariss H.M."/>
            <person name="Tao L."/>
            <person name="Zhang R."/>
            <person name="Yun Q."/>
            <person name="Hollingsworth P."/>
            <person name="Dao Z."/>
            <person name="Luo G."/>
            <person name="Guo H."/>
            <person name="Ma Y."/>
            <person name="Sun W."/>
        </authorList>
    </citation>
    <scope>NUCLEOTIDE SEQUENCE [LARGE SCALE GENOMIC DNA]</scope>
    <source>
        <strain evidence="3">cv. Malutang</strain>
    </source>
</reference>
<sequence length="483" mass="53765">MGGAAFEVRCLHIPVHDQTPFELQIVVVIQYSMCKSNGLVKFVEQTVRLEHASSPNKPIYLVGDYFGGCLALAVAARNPSIDLVLILVNLGDPMKMAMDNIDSKLPSRQRLEQMSSNLTALLPLLSCSVDDDPEDNLEDRLFLLLLVVVVSLNSPAATGRRNGSSSTFVGRFDHFPENIADTLPYTSLIPPSTAFKRQYRNFTSIHPLTFEDGISLLTIIKGTSKYRRSRKLDPVSDFLPPSMTEFKYAFDQVVRLLRFATSSVMLSTLEDGKIVKGLLVGYQMLMGLELYSLIEEFLREKNVMVGGIAHPTLFSGKHEGSFTEFFTNDWIKVKGGVPVSAKNLYKLFSTKSHVLPYPGGACEALHYKQEFVRMAARFGVTIVPFGAVGEDDIAELVLDYENLMKIPVLNDFIKENNHDINLRDEISGEVANQRLFIPGLLPKAVFFLLWSFVLGLCFACLGCSVLAVGFVVLLVFSWPLWLS</sequence>
<evidence type="ECO:0000313" key="2">
    <source>
        <dbReference type="EMBL" id="TXG65821.1"/>
    </source>
</evidence>
<keyword evidence="1" id="KW-0812">Transmembrane</keyword>
<evidence type="ECO:0008006" key="4">
    <source>
        <dbReference type="Google" id="ProtNLM"/>
    </source>
</evidence>
<dbReference type="PANTHER" id="PTHR22753">
    <property type="entry name" value="TRANSMEMBRANE PROTEIN 68"/>
    <property type="match status" value="1"/>
</dbReference>
<keyword evidence="1" id="KW-1133">Transmembrane helix</keyword>
<organism evidence="2 3">
    <name type="scientific">Acer yangbiense</name>
    <dbReference type="NCBI Taxonomy" id="1000413"/>
    <lineage>
        <taxon>Eukaryota</taxon>
        <taxon>Viridiplantae</taxon>
        <taxon>Streptophyta</taxon>
        <taxon>Embryophyta</taxon>
        <taxon>Tracheophyta</taxon>
        <taxon>Spermatophyta</taxon>
        <taxon>Magnoliopsida</taxon>
        <taxon>eudicotyledons</taxon>
        <taxon>Gunneridae</taxon>
        <taxon>Pentapetalae</taxon>
        <taxon>rosids</taxon>
        <taxon>malvids</taxon>
        <taxon>Sapindales</taxon>
        <taxon>Sapindaceae</taxon>
        <taxon>Hippocastanoideae</taxon>
        <taxon>Acereae</taxon>
        <taxon>Acer</taxon>
    </lineage>
</organism>